<evidence type="ECO:0000256" key="3">
    <source>
        <dbReference type="ARBA" id="ARBA00022723"/>
    </source>
</evidence>
<dbReference type="GO" id="GO:0016887">
    <property type="term" value="F:ATP hydrolysis activity"/>
    <property type="evidence" value="ECO:0007669"/>
    <property type="project" value="RHEA"/>
</dbReference>
<dbReference type="GO" id="GO:0006302">
    <property type="term" value="P:double-strand break repair"/>
    <property type="evidence" value="ECO:0007669"/>
    <property type="project" value="InterPro"/>
</dbReference>
<dbReference type="STRING" id="927083.DB32_001680"/>
<keyword evidence="6 12" id="KW-0347">Helicase</keyword>
<evidence type="ECO:0000256" key="2">
    <source>
        <dbReference type="ARBA" id="ARBA00022705"/>
    </source>
</evidence>
<feature type="binding site" evidence="12">
    <location>
        <position position="515"/>
    </location>
    <ligand>
        <name>Zn(2+)</name>
        <dbReference type="ChEBI" id="CHEBI:29105"/>
        <label>1</label>
    </ligand>
</feature>
<comment type="function">
    <text evidence="12">Initiates the restart of stalled replication forks, which reloads the replicative helicase on sites other than the origin of replication. Recognizes and binds to abandoned replication forks and remodels them to uncover a helicase loading site. Promotes assembly of the primosome at these replication forks.</text>
</comment>
<dbReference type="CDD" id="cd17929">
    <property type="entry name" value="DEXHc_priA"/>
    <property type="match status" value="1"/>
</dbReference>
<dbReference type="GO" id="GO:0006310">
    <property type="term" value="P:DNA recombination"/>
    <property type="evidence" value="ECO:0007669"/>
    <property type="project" value="InterPro"/>
</dbReference>
<dbReference type="InterPro" id="IPR005259">
    <property type="entry name" value="PriA"/>
</dbReference>
<keyword evidence="5 12" id="KW-0378">Hydrolase</keyword>
<dbReference type="AlphaFoldDB" id="A0A0F6W0Q3"/>
<comment type="similarity">
    <text evidence="12">Belongs to the helicase family. PriA subfamily.</text>
</comment>
<evidence type="ECO:0000256" key="5">
    <source>
        <dbReference type="ARBA" id="ARBA00022801"/>
    </source>
</evidence>
<dbReference type="RefSeq" id="WP_240481181.1">
    <property type="nucleotide sequence ID" value="NZ_CP011125.1"/>
</dbReference>
<keyword evidence="7 12" id="KW-0862">Zinc</keyword>
<evidence type="ECO:0000256" key="11">
    <source>
        <dbReference type="ARBA" id="ARBA00048988"/>
    </source>
</evidence>
<feature type="binding site" evidence="12">
    <location>
        <position position="484"/>
    </location>
    <ligand>
        <name>Zn(2+)</name>
        <dbReference type="ChEBI" id="CHEBI:29105"/>
        <label>2</label>
    </ligand>
</feature>
<dbReference type="Pfam" id="PF18074">
    <property type="entry name" value="PriA_C"/>
    <property type="match status" value="1"/>
</dbReference>
<dbReference type="GO" id="GO:0005524">
    <property type="term" value="F:ATP binding"/>
    <property type="evidence" value="ECO:0007669"/>
    <property type="project" value="UniProtKB-UniRule"/>
</dbReference>
<dbReference type="PANTHER" id="PTHR30580:SF0">
    <property type="entry name" value="PRIMOSOMAL PROTEIN N"/>
    <property type="match status" value="1"/>
</dbReference>
<comment type="cofactor">
    <cofactor evidence="12">
        <name>Zn(2+)</name>
        <dbReference type="ChEBI" id="CHEBI:29105"/>
    </cofactor>
    <text evidence="12">Binds 2 zinc ions per subunit.</text>
</comment>
<evidence type="ECO:0000256" key="4">
    <source>
        <dbReference type="ARBA" id="ARBA00022741"/>
    </source>
</evidence>
<dbReference type="PROSITE" id="PS51192">
    <property type="entry name" value="HELICASE_ATP_BIND_1"/>
    <property type="match status" value="1"/>
</dbReference>
<accession>A0A0F6W0Q3</accession>
<sequence length="767" mass="83286">MTIDLFEPAEPAAAQRYVDVALPLPVRRAFTYALPSELASRVALGSRVAVPFSSRKLPGIVTRIDTTPAEGVSPRPIAGVLEDEPLFDPELLALLVEAADYYLHPIGEVLRAAAPALRAEAVRALRASGFLESATELPGARVATRSVLVVRLVPDAERPARLGPRQRQLLALLESRGEVTLEELADHLKEPRAIVRSLEQKGLVHTESREITADPFFRDPVASDAPPEPTSAQRAAIDALVGALRASQPATFLLHGVTGSGKTEVYLRAIAEARAQRKGALLLVPEIALTPQLVGRFRARFGDSIAVLHSALTEKERAVAWRALRSGAVTLAIGARSAIFAPVRDLGIIVVDEEHDPSYKQEEGFRYQARDLAILRAHRAGAVCVLGSATPSLESWSLAREGRHRLLTLDARPGARALPPVEIVDLARHAKGPSGDRRISAPLHRAIEQTLAAGDQAVLFLNRRGFSPSLRCEACGELETCPACSVPLTEHRRAGLVRCHYCDYAAPIGTTCRACGQPALEPLGLGTEKLEEVLAHTFAPARVARLDRDTATGASIEDVLDRVRRREIDLLVGTQMVTKGHDLPGVTLVGVILADQSLAFPDFRAAERTFQLLTQVAGRAGRGERPGRVIVQTYQPHHFAIRAAAKHDFLGFAESELEDRRELGYSPYGRLVAVRIDHGDPDRARAAAELIVAHARAHELSKSGRVEVLGPAPAPIERLRGRWRFRLMLRARERPPLRRVAQSVIARIDEGVLGARASVDVDPVSML</sequence>
<keyword evidence="10 12" id="KW-0413">Isomerase</keyword>
<dbReference type="InterPro" id="IPR041222">
    <property type="entry name" value="PriA_3primeBD"/>
</dbReference>
<dbReference type="Pfam" id="PF00270">
    <property type="entry name" value="DEAD"/>
    <property type="match status" value="1"/>
</dbReference>
<feature type="binding site" evidence="12">
    <location>
        <position position="481"/>
    </location>
    <ligand>
        <name>Zn(2+)</name>
        <dbReference type="ChEBI" id="CHEBI:29105"/>
        <label>2</label>
    </ligand>
</feature>
<dbReference type="PANTHER" id="PTHR30580">
    <property type="entry name" value="PRIMOSOMAL PROTEIN N"/>
    <property type="match status" value="1"/>
</dbReference>
<dbReference type="EMBL" id="CP011125">
    <property type="protein sequence ID" value="AKF04531.1"/>
    <property type="molecule type" value="Genomic_DNA"/>
</dbReference>
<dbReference type="Gene3D" id="3.40.1440.60">
    <property type="entry name" value="PriA, 3(prime) DNA-binding domain"/>
    <property type="match status" value="1"/>
</dbReference>
<dbReference type="NCBIfam" id="TIGR00595">
    <property type="entry name" value="priA"/>
    <property type="match status" value="1"/>
</dbReference>
<evidence type="ECO:0000313" key="14">
    <source>
        <dbReference type="EMBL" id="AKF04531.1"/>
    </source>
</evidence>
<evidence type="ECO:0000313" key="15">
    <source>
        <dbReference type="Proteomes" id="UP000034883"/>
    </source>
</evidence>
<gene>
    <name evidence="12" type="primary">priA</name>
    <name evidence="14" type="ORF">DB32_001680</name>
</gene>
<dbReference type="InterPro" id="IPR001650">
    <property type="entry name" value="Helicase_C-like"/>
</dbReference>
<protein>
    <recommendedName>
        <fullName evidence="12">Replication restart protein PriA</fullName>
    </recommendedName>
    <alternativeName>
        <fullName evidence="12">ATP-dependent DNA helicase PriA</fullName>
        <ecNumber evidence="12">5.6.2.4</ecNumber>
    </alternativeName>
    <alternativeName>
        <fullName evidence="12">DNA 3'-5' helicase PriA</fullName>
    </alternativeName>
</protein>
<dbReference type="HAMAP" id="MF_00983">
    <property type="entry name" value="PriA"/>
    <property type="match status" value="1"/>
</dbReference>
<evidence type="ECO:0000256" key="9">
    <source>
        <dbReference type="ARBA" id="ARBA00023125"/>
    </source>
</evidence>
<comment type="catalytic activity">
    <reaction evidence="11 12">
        <text>ATP + H2O = ADP + phosphate + H(+)</text>
        <dbReference type="Rhea" id="RHEA:13065"/>
        <dbReference type="ChEBI" id="CHEBI:15377"/>
        <dbReference type="ChEBI" id="CHEBI:15378"/>
        <dbReference type="ChEBI" id="CHEBI:30616"/>
        <dbReference type="ChEBI" id="CHEBI:43474"/>
        <dbReference type="ChEBI" id="CHEBI:456216"/>
        <dbReference type="EC" id="5.6.2.4"/>
    </reaction>
</comment>
<dbReference type="GO" id="GO:0043138">
    <property type="term" value="F:3'-5' DNA helicase activity"/>
    <property type="evidence" value="ECO:0007669"/>
    <property type="project" value="UniProtKB-EC"/>
</dbReference>
<evidence type="ECO:0000256" key="6">
    <source>
        <dbReference type="ARBA" id="ARBA00022806"/>
    </source>
</evidence>
<feature type="binding site" evidence="12">
    <location>
        <position position="475"/>
    </location>
    <ligand>
        <name>Zn(2+)</name>
        <dbReference type="ChEBI" id="CHEBI:29105"/>
        <label>1</label>
    </ligand>
</feature>
<dbReference type="Pfam" id="PF00271">
    <property type="entry name" value="Helicase_C"/>
    <property type="match status" value="1"/>
</dbReference>
<keyword evidence="15" id="KW-1185">Reference proteome</keyword>
<evidence type="ECO:0000259" key="13">
    <source>
        <dbReference type="PROSITE" id="PS51192"/>
    </source>
</evidence>
<keyword evidence="4 12" id="KW-0547">Nucleotide-binding</keyword>
<keyword evidence="3 12" id="KW-0479">Metal-binding</keyword>
<feature type="binding site" evidence="12">
    <location>
        <position position="472"/>
    </location>
    <ligand>
        <name>Zn(2+)</name>
        <dbReference type="ChEBI" id="CHEBI:29105"/>
        <label>1</label>
    </ligand>
</feature>
<feature type="binding site" evidence="12">
    <location>
        <position position="512"/>
    </location>
    <ligand>
        <name>Zn(2+)</name>
        <dbReference type="ChEBI" id="CHEBI:29105"/>
        <label>1</label>
    </ligand>
</feature>
<evidence type="ECO:0000256" key="12">
    <source>
        <dbReference type="HAMAP-Rule" id="MF_00983"/>
    </source>
</evidence>
<feature type="binding site" evidence="12">
    <location>
        <position position="502"/>
    </location>
    <ligand>
        <name>Zn(2+)</name>
        <dbReference type="ChEBI" id="CHEBI:29105"/>
        <label>2</label>
    </ligand>
</feature>
<reference evidence="14 15" key="1">
    <citation type="submission" date="2015-03" db="EMBL/GenBank/DDBJ databases">
        <title>Genome assembly of Sandaracinus amylolyticus DSM 53668.</title>
        <authorList>
            <person name="Sharma G."/>
            <person name="Subramanian S."/>
        </authorList>
    </citation>
    <scope>NUCLEOTIDE SEQUENCE [LARGE SCALE GENOMIC DNA]</scope>
    <source>
        <strain evidence="14 15">DSM 53668</strain>
    </source>
</reference>
<evidence type="ECO:0000256" key="8">
    <source>
        <dbReference type="ARBA" id="ARBA00022840"/>
    </source>
</evidence>
<dbReference type="KEGG" id="samy:DB32_001680"/>
<keyword evidence="8 12" id="KW-0067">ATP-binding</keyword>
<comment type="catalytic activity">
    <reaction evidence="12">
        <text>Couples ATP hydrolysis with the unwinding of duplex DNA by translocating in the 3'-5' direction.</text>
        <dbReference type="EC" id="5.6.2.4"/>
    </reaction>
</comment>
<dbReference type="EC" id="5.6.2.4" evidence="12"/>
<dbReference type="SUPFAM" id="SSF52540">
    <property type="entry name" value="P-loop containing nucleoside triphosphate hydrolases"/>
    <property type="match status" value="2"/>
</dbReference>
<keyword evidence="9 12" id="KW-0238">DNA-binding</keyword>
<proteinExistence type="inferred from homology"/>
<dbReference type="FunFam" id="3.40.50.300:FF:000489">
    <property type="entry name" value="Primosome assembly protein PriA"/>
    <property type="match status" value="1"/>
</dbReference>
<dbReference type="InterPro" id="IPR011545">
    <property type="entry name" value="DEAD/DEAH_box_helicase_dom"/>
</dbReference>
<feature type="domain" description="Helicase ATP-binding" evidence="13">
    <location>
        <begin position="243"/>
        <end position="409"/>
    </location>
</feature>
<name>A0A0F6W0Q3_9BACT</name>
<dbReference type="InterPro" id="IPR027417">
    <property type="entry name" value="P-loop_NTPase"/>
</dbReference>
<keyword evidence="1 12" id="KW-0639">Primosome</keyword>
<dbReference type="SMART" id="SM00490">
    <property type="entry name" value="HELICc"/>
    <property type="match status" value="1"/>
</dbReference>
<feature type="binding site" evidence="12">
    <location>
        <position position="499"/>
    </location>
    <ligand>
        <name>Zn(2+)</name>
        <dbReference type="ChEBI" id="CHEBI:29105"/>
        <label>2</label>
    </ligand>
</feature>
<dbReference type="GO" id="GO:0006270">
    <property type="term" value="P:DNA replication initiation"/>
    <property type="evidence" value="ECO:0007669"/>
    <property type="project" value="TreeGrafter"/>
</dbReference>
<dbReference type="Proteomes" id="UP000034883">
    <property type="component" value="Chromosome"/>
</dbReference>
<dbReference type="GO" id="GO:0008270">
    <property type="term" value="F:zinc ion binding"/>
    <property type="evidence" value="ECO:0007669"/>
    <property type="project" value="UniProtKB-UniRule"/>
</dbReference>
<dbReference type="GO" id="GO:0003677">
    <property type="term" value="F:DNA binding"/>
    <property type="evidence" value="ECO:0007669"/>
    <property type="project" value="UniProtKB-UniRule"/>
</dbReference>
<keyword evidence="2 12" id="KW-0235">DNA replication</keyword>
<dbReference type="SMART" id="SM00487">
    <property type="entry name" value="DEXDc"/>
    <property type="match status" value="1"/>
</dbReference>
<dbReference type="Gene3D" id="3.40.50.300">
    <property type="entry name" value="P-loop containing nucleotide triphosphate hydrolases"/>
    <property type="match status" value="2"/>
</dbReference>
<organism evidence="14 15">
    <name type="scientific">Sandaracinus amylolyticus</name>
    <dbReference type="NCBI Taxonomy" id="927083"/>
    <lineage>
        <taxon>Bacteria</taxon>
        <taxon>Pseudomonadati</taxon>
        <taxon>Myxococcota</taxon>
        <taxon>Polyangia</taxon>
        <taxon>Polyangiales</taxon>
        <taxon>Sandaracinaceae</taxon>
        <taxon>Sandaracinus</taxon>
    </lineage>
</organism>
<dbReference type="InterPro" id="IPR041236">
    <property type="entry name" value="PriA_C"/>
</dbReference>
<dbReference type="Pfam" id="PF17764">
    <property type="entry name" value="PriA_3primeBD"/>
    <property type="match status" value="1"/>
</dbReference>
<evidence type="ECO:0000256" key="1">
    <source>
        <dbReference type="ARBA" id="ARBA00022515"/>
    </source>
</evidence>
<dbReference type="InterPro" id="IPR040498">
    <property type="entry name" value="PriA_CRR"/>
</dbReference>
<evidence type="ECO:0000256" key="7">
    <source>
        <dbReference type="ARBA" id="ARBA00022833"/>
    </source>
</evidence>
<evidence type="ECO:0000256" key="10">
    <source>
        <dbReference type="ARBA" id="ARBA00023235"/>
    </source>
</evidence>
<dbReference type="InterPro" id="IPR014001">
    <property type="entry name" value="Helicase_ATP-bd"/>
</dbReference>
<dbReference type="InterPro" id="IPR042115">
    <property type="entry name" value="PriA_3primeBD_sf"/>
</dbReference>
<comment type="subunit">
    <text evidence="12">Component of the replication restart primosome.</text>
</comment>
<dbReference type="Pfam" id="PF18319">
    <property type="entry name" value="Zn_ribbon_PriA"/>
    <property type="match status" value="1"/>
</dbReference>
<dbReference type="GO" id="GO:0006269">
    <property type="term" value="P:DNA replication, synthesis of primer"/>
    <property type="evidence" value="ECO:0007669"/>
    <property type="project" value="UniProtKB-KW"/>
</dbReference>
<dbReference type="GO" id="GO:1990077">
    <property type="term" value="C:primosome complex"/>
    <property type="evidence" value="ECO:0007669"/>
    <property type="project" value="UniProtKB-UniRule"/>
</dbReference>